<dbReference type="AlphaFoldDB" id="X1HWC1"/>
<sequence>FSIIEKARELNFSTRLFTNGTLITRDVARRVAETSLRRWR</sequence>
<accession>X1HWC1</accession>
<protein>
    <submittedName>
        <fullName evidence="1">Uncharacterized protein</fullName>
    </submittedName>
</protein>
<dbReference type="EMBL" id="BARU01021809">
    <property type="protein sequence ID" value="GAH49588.1"/>
    <property type="molecule type" value="Genomic_DNA"/>
</dbReference>
<organism evidence="1">
    <name type="scientific">marine sediment metagenome</name>
    <dbReference type="NCBI Taxonomy" id="412755"/>
    <lineage>
        <taxon>unclassified sequences</taxon>
        <taxon>metagenomes</taxon>
        <taxon>ecological metagenomes</taxon>
    </lineage>
</organism>
<reference evidence="1" key="1">
    <citation type="journal article" date="2014" name="Front. Microbiol.">
        <title>High frequency of phylogenetically diverse reductive dehalogenase-homologous genes in deep subseafloor sedimentary metagenomes.</title>
        <authorList>
            <person name="Kawai M."/>
            <person name="Futagami T."/>
            <person name="Toyoda A."/>
            <person name="Takaki Y."/>
            <person name="Nishi S."/>
            <person name="Hori S."/>
            <person name="Arai W."/>
            <person name="Tsubouchi T."/>
            <person name="Morono Y."/>
            <person name="Uchiyama I."/>
            <person name="Ito T."/>
            <person name="Fujiyama A."/>
            <person name="Inagaki F."/>
            <person name="Takami H."/>
        </authorList>
    </citation>
    <scope>NUCLEOTIDE SEQUENCE</scope>
    <source>
        <strain evidence="1">Expedition CK06-06</strain>
    </source>
</reference>
<comment type="caution">
    <text evidence="1">The sequence shown here is derived from an EMBL/GenBank/DDBJ whole genome shotgun (WGS) entry which is preliminary data.</text>
</comment>
<proteinExistence type="predicted"/>
<feature type="non-terminal residue" evidence="1">
    <location>
        <position position="1"/>
    </location>
</feature>
<dbReference type="SUPFAM" id="SSF102114">
    <property type="entry name" value="Radical SAM enzymes"/>
    <property type="match status" value="1"/>
</dbReference>
<evidence type="ECO:0000313" key="1">
    <source>
        <dbReference type="EMBL" id="GAH49588.1"/>
    </source>
</evidence>
<name>X1HWC1_9ZZZZ</name>
<gene>
    <name evidence="1" type="ORF">S03H2_35626</name>
</gene>
<dbReference type="InterPro" id="IPR058240">
    <property type="entry name" value="rSAM_sf"/>
</dbReference>